<dbReference type="InterPro" id="IPR001270">
    <property type="entry name" value="ClpA/B"/>
</dbReference>
<dbReference type="GO" id="GO:0006508">
    <property type="term" value="P:proteolysis"/>
    <property type="evidence" value="ECO:0007669"/>
    <property type="project" value="UniProtKB-KW"/>
</dbReference>
<evidence type="ECO:0000313" key="6">
    <source>
        <dbReference type="Proteomes" id="UP000001351"/>
    </source>
</evidence>
<dbReference type="KEGG" id="sur:STAUR_4973"/>
<proteinExistence type="predicted"/>
<dbReference type="STRING" id="378806.STAUR_4973"/>
<keyword evidence="5" id="KW-0378">Hydrolase</keyword>
<name>Q08RR0_STIAD</name>
<evidence type="ECO:0000313" key="5">
    <source>
        <dbReference type="EMBL" id="EAU63177.1"/>
    </source>
</evidence>
<protein>
    <submittedName>
        <fullName evidence="5">ATP-dependent Clp protease regulatory subunit</fullName>
    </submittedName>
</protein>
<dbReference type="HOGENOM" id="CLU_005070_9_4_7"/>
<keyword evidence="2" id="KW-0067">ATP-binding</keyword>
<keyword evidence="1" id="KW-0547">Nucleotide-binding</keyword>
<sequence>MAAERTFEKPRWLRDLLRFLPLKSQFVLSGNVRDLQLFEAGSGVLTPRPMLQVLAAELRFAGFAHVISYDPAAGFKVISLPNEDPSQGTEVMKQLGLQAVNGAAPAGLELFTETLQRIVGRPGEPVALVADFASRMIVRAEAISGPEHQAFTRALVLSHQARSRPHGTPPRPFFNTVLWVVDKEGDLPDWLLIGNPRLRHVPIAKPDHRARRPLAASLLRSLDGYLKADPLAATKALDDFVDQTEGLLLVDLTSIVQLGRTEGLGFAEIADAVRRYKVGVTEDPWRRIDRARIRGATDFIRNRVKGQEHAVVHMLDIIKRAVTGVGAPRRGGRPRGVAFLAGPTGVGKTELAKTITHLLFGDQGAYIRFDMSEFSAEHSDQRLIGAPPGYVGYDVGGELTNAIRERPFSVVLFDEIEKAHPRILDKFLQILDDGVLTSGRGDRVYFSEAFIVFTSNLGIYRLQADGSRVPNVTPEDGFTEVEARVRSEIEHHFKAVLNRPEILNRIGDNVLVFDFIRPAVAEQIFADMVESTLSDIASAQGISVRLDATSLGRLRSLCLADLSNGGRGIRNKVETHLLNPLARALFDADASQGQSFEVRGVELGSTTMLHFVDIGTPGTTG</sequence>
<dbReference type="PANTHER" id="PTHR11638">
    <property type="entry name" value="ATP-DEPENDENT CLP PROTEASE"/>
    <property type="match status" value="1"/>
</dbReference>
<organism evidence="5 7">
    <name type="scientific">Stigmatella aurantiaca (strain DW4/3-1)</name>
    <dbReference type="NCBI Taxonomy" id="378806"/>
    <lineage>
        <taxon>Bacteria</taxon>
        <taxon>Pseudomonadati</taxon>
        <taxon>Myxococcota</taxon>
        <taxon>Myxococcia</taxon>
        <taxon>Myxococcales</taxon>
        <taxon>Cystobacterineae</taxon>
        <taxon>Archangiaceae</taxon>
        <taxon>Stigmatella</taxon>
    </lineage>
</organism>
<dbReference type="PANTHER" id="PTHR11638:SF18">
    <property type="entry name" value="HEAT SHOCK PROTEIN 104"/>
    <property type="match status" value="1"/>
</dbReference>
<dbReference type="Pfam" id="PF07724">
    <property type="entry name" value="AAA_2"/>
    <property type="match status" value="1"/>
</dbReference>
<dbReference type="Proteomes" id="UP000001351">
    <property type="component" value="Chromosome"/>
</dbReference>
<dbReference type="GO" id="GO:0008233">
    <property type="term" value="F:peptidase activity"/>
    <property type="evidence" value="ECO:0007669"/>
    <property type="project" value="UniProtKB-KW"/>
</dbReference>
<dbReference type="SMART" id="SM00382">
    <property type="entry name" value="AAA"/>
    <property type="match status" value="1"/>
</dbReference>
<reference evidence="5 7" key="1">
    <citation type="submission" date="2006-04" db="EMBL/GenBank/DDBJ databases">
        <authorList>
            <person name="Nierman W.C."/>
        </authorList>
    </citation>
    <scope>NUCLEOTIDE SEQUENCE [LARGE SCALE GENOMIC DNA]</scope>
    <source>
        <strain evidence="5 7">DW4/3-1</strain>
    </source>
</reference>
<dbReference type="RefSeq" id="WP_002618084.1">
    <property type="nucleotide sequence ID" value="NC_014623.1"/>
</dbReference>
<dbReference type="InterPro" id="IPR027417">
    <property type="entry name" value="P-loop_NTPase"/>
</dbReference>
<dbReference type="PATRIC" id="fig|378806.16.peg.2043"/>
<dbReference type="AlphaFoldDB" id="Q08RR0"/>
<dbReference type="GO" id="GO:0005737">
    <property type="term" value="C:cytoplasm"/>
    <property type="evidence" value="ECO:0007669"/>
    <property type="project" value="TreeGrafter"/>
</dbReference>
<dbReference type="Proteomes" id="UP000032702">
    <property type="component" value="Unassembled WGS sequence"/>
</dbReference>
<reference evidence="4 6" key="2">
    <citation type="journal article" date="2011" name="Mol. Biol. Evol.">
        <title>Comparative genomic analysis of fruiting body formation in Myxococcales.</title>
        <authorList>
            <person name="Huntley S."/>
            <person name="Hamann N."/>
            <person name="Wegener-Feldbrugge S."/>
            <person name="Treuner-Lange A."/>
            <person name="Kube M."/>
            <person name="Reinhardt R."/>
            <person name="Klages S."/>
            <person name="Muller R."/>
            <person name="Ronning C.M."/>
            <person name="Nierman W.C."/>
            <person name="Sogaard-Andersen L."/>
        </authorList>
    </citation>
    <scope>NUCLEOTIDE SEQUENCE [LARGE SCALE GENOMIC DNA]</scope>
    <source>
        <strain evidence="4 6">DW4/3-1</strain>
    </source>
</reference>
<dbReference type="EMBL" id="CP002271">
    <property type="protein sequence ID" value="ADO72751.1"/>
    <property type="molecule type" value="Genomic_DNA"/>
</dbReference>
<dbReference type="SUPFAM" id="SSF52540">
    <property type="entry name" value="P-loop containing nucleoside triphosphate hydrolases"/>
    <property type="match status" value="1"/>
</dbReference>
<accession>Q08RR0</accession>
<dbReference type="EMBL" id="AAMD01000179">
    <property type="protein sequence ID" value="EAU63177.1"/>
    <property type="molecule type" value="Genomic_DNA"/>
</dbReference>
<evidence type="ECO:0000256" key="1">
    <source>
        <dbReference type="ARBA" id="ARBA00022741"/>
    </source>
</evidence>
<dbReference type="PRINTS" id="PR00300">
    <property type="entry name" value="CLPPROTEASEA"/>
</dbReference>
<dbReference type="InterPro" id="IPR003593">
    <property type="entry name" value="AAA+_ATPase"/>
</dbReference>
<keyword evidence="5" id="KW-0645">Protease</keyword>
<evidence type="ECO:0000259" key="3">
    <source>
        <dbReference type="SMART" id="SM00382"/>
    </source>
</evidence>
<dbReference type="CDD" id="cd19499">
    <property type="entry name" value="RecA-like_ClpB_Hsp104-like"/>
    <property type="match status" value="1"/>
</dbReference>
<dbReference type="GO" id="GO:0016887">
    <property type="term" value="F:ATP hydrolysis activity"/>
    <property type="evidence" value="ECO:0007669"/>
    <property type="project" value="InterPro"/>
</dbReference>
<evidence type="ECO:0000256" key="2">
    <source>
        <dbReference type="ARBA" id="ARBA00022840"/>
    </source>
</evidence>
<dbReference type="Gene3D" id="3.40.50.300">
    <property type="entry name" value="P-loop containing nucleotide triphosphate hydrolases"/>
    <property type="match status" value="1"/>
</dbReference>
<gene>
    <name evidence="4" type="ordered locus">STAUR_4973</name>
    <name evidence="5" type="ORF">STIAU_1133</name>
</gene>
<dbReference type="GO" id="GO:0034605">
    <property type="term" value="P:cellular response to heat"/>
    <property type="evidence" value="ECO:0007669"/>
    <property type="project" value="TreeGrafter"/>
</dbReference>
<dbReference type="GO" id="GO:0005524">
    <property type="term" value="F:ATP binding"/>
    <property type="evidence" value="ECO:0007669"/>
    <property type="project" value="UniProtKB-KW"/>
</dbReference>
<keyword evidence="6" id="KW-1185">Reference proteome</keyword>
<dbReference type="OrthoDB" id="9803641at2"/>
<feature type="domain" description="AAA+ ATPase" evidence="3">
    <location>
        <begin position="334"/>
        <end position="507"/>
    </location>
</feature>
<evidence type="ECO:0000313" key="4">
    <source>
        <dbReference type="EMBL" id="ADO72751.1"/>
    </source>
</evidence>
<dbReference type="InterPro" id="IPR003959">
    <property type="entry name" value="ATPase_AAA_core"/>
</dbReference>
<evidence type="ECO:0000313" key="7">
    <source>
        <dbReference type="Proteomes" id="UP000032702"/>
    </source>
</evidence>
<dbReference type="eggNOG" id="COG0542">
    <property type="taxonomic scope" value="Bacteria"/>
</dbReference>
<dbReference type="InterPro" id="IPR050130">
    <property type="entry name" value="ClpA_ClpB"/>
</dbReference>